<accession>H1XT43</accession>
<dbReference type="EMBL" id="CM001402">
    <property type="protein sequence ID" value="EHO42610.1"/>
    <property type="molecule type" value="Genomic_DNA"/>
</dbReference>
<evidence type="ECO:0000313" key="6">
    <source>
        <dbReference type="EMBL" id="EHO42610.1"/>
    </source>
</evidence>
<dbReference type="InterPro" id="IPR001296">
    <property type="entry name" value="Glyco_trans_1"/>
</dbReference>
<evidence type="ECO:0000313" key="5">
    <source>
        <dbReference type="EMBL" id="APF18621.1"/>
    </source>
</evidence>
<dbReference type="Pfam" id="PF13579">
    <property type="entry name" value="Glyco_trans_4_4"/>
    <property type="match status" value="1"/>
</dbReference>
<dbReference type="PANTHER" id="PTHR12526:SF629">
    <property type="entry name" value="TEICHURONIC ACID BIOSYNTHESIS GLYCOSYLTRANSFERASE TUAH-RELATED"/>
    <property type="match status" value="1"/>
</dbReference>
<dbReference type="STRING" id="880073.Cabys_1872"/>
<gene>
    <name evidence="5" type="ORF">Cabys_1872</name>
    <name evidence="6" type="ORF">Calab_3004</name>
</gene>
<evidence type="ECO:0000313" key="7">
    <source>
        <dbReference type="Proteomes" id="UP000004671"/>
    </source>
</evidence>
<keyword evidence="1" id="KW-0328">Glycosyltransferase</keyword>
<dbReference type="InterPro" id="IPR028098">
    <property type="entry name" value="Glyco_trans_4-like_N"/>
</dbReference>
<dbReference type="eggNOG" id="COG0438">
    <property type="taxonomic scope" value="Bacteria"/>
</dbReference>
<evidence type="ECO:0000259" key="4">
    <source>
        <dbReference type="Pfam" id="PF13579"/>
    </source>
</evidence>
<keyword evidence="7" id="KW-1185">Reference proteome</keyword>
<dbReference type="SUPFAM" id="SSF53756">
    <property type="entry name" value="UDP-Glycosyltransferase/glycogen phosphorylase"/>
    <property type="match status" value="1"/>
</dbReference>
<proteinExistence type="predicted"/>
<dbReference type="InParanoid" id="H1XT43"/>
<dbReference type="Proteomes" id="UP000004671">
    <property type="component" value="Chromosome"/>
</dbReference>
<feature type="domain" description="Glycosyltransferase subfamily 4-like N-terminal" evidence="4">
    <location>
        <begin position="22"/>
        <end position="157"/>
    </location>
</feature>
<reference evidence="5 8" key="2">
    <citation type="submission" date="2016-11" db="EMBL/GenBank/DDBJ databases">
        <title>Genomic analysis of Caldithrix abyssi and proposal of a novel bacterial phylum Caldithrichaeota.</title>
        <authorList>
            <person name="Kublanov I."/>
            <person name="Sigalova O."/>
            <person name="Gavrilov S."/>
            <person name="Lebedinsky A."/>
            <person name="Ivanova N."/>
            <person name="Daum C."/>
            <person name="Reddy T."/>
            <person name="Klenk H.P."/>
            <person name="Goker M."/>
            <person name="Reva O."/>
            <person name="Miroshnichenko M."/>
            <person name="Kyprides N."/>
            <person name="Woyke T."/>
            <person name="Gelfand M."/>
        </authorList>
    </citation>
    <scope>NUCLEOTIDE SEQUENCE [LARGE SCALE GENOMIC DNA]</scope>
    <source>
        <strain evidence="5 8">LF13</strain>
    </source>
</reference>
<dbReference type="PaxDb" id="880073-Calab_3004"/>
<sequence length="376" mass="43873">MTKRRPTIVILTISDLFYEANLHRKVRTLAGQGYDVRLFCAYHPQLNEKLWQGVELTRVRLWNGPTFLRFFQFWFTAACWLMRQKADLYIAYDFLPLVPLRIKSFFQDCNYIYDSVELVSGLNSLVKKPLRRFFFRMIERFGVSRARAAFTVCESDAIALQKNYPRLNVVGFVRNIPYRQEHVPGNFLREKYALPAQQKIGIYQGMVFEGRGLREIIEACAAIDDVALFIVGDGPLKSELEKLAKERHMSDRVIFTGMVPFDQLAHYTYSADFGFTVISGKGLSYYHALPNKLFEYIQAEIPVIGSNYPEIKKIIESEGVGLTVDPQNIREIEQAVRKILRPKFYLRLKKNLKKASRRYSWQEESKTYLQIIRTLL</sequence>
<dbReference type="Proteomes" id="UP000183868">
    <property type="component" value="Chromosome"/>
</dbReference>
<dbReference type="KEGG" id="caby:Cabys_1872"/>
<protein>
    <submittedName>
        <fullName evidence="6">Glycosyl transferase group 1</fullName>
    </submittedName>
    <submittedName>
        <fullName evidence="5">Glycosyltransferase involved in cell wall bisynthesis</fullName>
    </submittedName>
</protein>
<dbReference type="GO" id="GO:0016757">
    <property type="term" value="F:glycosyltransferase activity"/>
    <property type="evidence" value="ECO:0007669"/>
    <property type="project" value="UniProtKB-KW"/>
</dbReference>
<reference evidence="6 7" key="1">
    <citation type="submission" date="2011-09" db="EMBL/GenBank/DDBJ databases">
        <title>The permanent draft genome of Caldithrix abyssi DSM 13497.</title>
        <authorList>
            <consortium name="US DOE Joint Genome Institute (JGI-PGF)"/>
            <person name="Lucas S."/>
            <person name="Han J."/>
            <person name="Lapidus A."/>
            <person name="Bruce D."/>
            <person name="Goodwin L."/>
            <person name="Pitluck S."/>
            <person name="Peters L."/>
            <person name="Kyrpides N."/>
            <person name="Mavromatis K."/>
            <person name="Ivanova N."/>
            <person name="Mikhailova N."/>
            <person name="Chertkov O."/>
            <person name="Detter J.C."/>
            <person name="Tapia R."/>
            <person name="Han C."/>
            <person name="Land M."/>
            <person name="Hauser L."/>
            <person name="Markowitz V."/>
            <person name="Cheng J.-F."/>
            <person name="Hugenholtz P."/>
            <person name="Woyke T."/>
            <person name="Wu D."/>
            <person name="Spring S."/>
            <person name="Brambilla E."/>
            <person name="Klenk H.-P."/>
            <person name="Eisen J.A."/>
        </authorList>
    </citation>
    <scope>NUCLEOTIDE SEQUENCE [LARGE SCALE GENOMIC DNA]</scope>
    <source>
        <strain evidence="6 7">DSM 13497</strain>
    </source>
</reference>
<feature type="domain" description="Glycosyl transferase family 1" evidence="3">
    <location>
        <begin position="188"/>
        <end position="356"/>
    </location>
</feature>
<dbReference type="Gene3D" id="3.40.50.2000">
    <property type="entry name" value="Glycogen Phosphorylase B"/>
    <property type="match status" value="2"/>
</dbReference>
<dbReference type="AlphaFoldDB" id="H1XT43"/>
<dbReference type="HOGENOM" id="CLU_009583_36_3_0"/>
<evidence type="ECO:0000313" key="8">
    <source>
        <dbReference type="Proteomes" id="UP000183868"/>
    </source>
</evidence>
<dbReference type="PANTHER" id="PTHR12526">
    <property type="entry name" value="GLYCOSYLTRANSFERASE"/>
    <property type="match status" value="1"/>
</dbReference>
<keyword evidence="2 6" id="KW-0808">Transferase</keyword>
<organism evidence="6 7">
    <name type="scientific">Caldithrix abyssi DSM 13497</name>
    <dbReference type="NCBI Taxonomy" id="880073"/>
    <lineage>
        <taxon>Bacteria</taxon>
        <taxon>Pseudomonadati</taxon>
        <taxon>Calditrichota</taxon>
        <taxon>Calditrichia</taxon>
        <taxon>Calditrichales</taxon>
        <taxon>Calditrichaceae</taxon>
        <taxon>Caldithrix</taxon>
    </lineage>
</organism>
<dbReference type="Pfam" id="PF00534">
    <property type="entry name" value="Glycos_transf_1"/>
    <property type="match status" value="1"/>
</dbReference>
<evidence type="ECO:0000259" key="3">
    <source>
        <dbReference type="Pfam" id="PF00534"/>
    </source>
</evidence>
<dbReference type="RefSeq" id="WP_006929966.1">
    <property type="nucleotide sequence ID" value="NZ_CM001402.1"/>
</dbReference>
<dbReference type="OrthoDB" id="9813214at2"/>
<dbReference type="EMBL" id="CP018099">
    <property type="protein sequence ID" value="APF18621.1"/>
    <property type="molecule type" value="Genomic_DNA"/>
</dbReference>
<evidence type="ECO:0000256" key="2">
    <source>
        <dbReference type="ARBA" id="ARBA00022679"/>
    </source>
</evidence>
<evidence type="ECO:0000256" key="1">
    <source>
        <dbReference type="ARBA" id="ARBA00022676"/>
    </source>
</evidence>
<name>H1XT43_CALAY</name>